<evidence type="ECO:0000256" key="4">
    <source>
        <dbReference type="ARBA" id="ARBA00023180"/>
    </source>
</evidence>
<dbReference type="WBParaSite" id="ACAC_0001188301-mRNA-1">
    <property type="protein sequence ID" value="ACAC_0001188301-mRNA-1"/>
    <property type="gene ID" value="ACAC_0001188301"/>
</dbReference>
<evidence type="ECO:0000256" key="2">
    <source>
        <dbReference type="ARBA" id="ARBA00022737"/>
    </source>
</evidence>
<name>A0A0K0DK71_ANGCA</name>
<keyword evidence="7" id="KW-1185">Reference proteome</keyword>
<dbReference type="SMART" id="SM00192">
    <property type="entry name" value="LDLa"/>
    <property type="match status" value="1"/>
</dbReference>
<dbReference type="PROSITE" id="PS01209">
    <property type="entry name" value="LDLRA_1"/>
    <property type="match status" value="1"/>
</dbReference>
<evidence type="ECO:0000256" key="3">
    <source>
        <dbReference type="ARBA" id="ARBA00023157"/>
    </source>
</evidence>
<feature type="disulfide bond" evidence="5">
    <location>
        <begin position="50"/>
        <end position="65"/>
    </location>
</feature>
<dbReference type="FunFam" id="4.10.400.10:FF:000034">
    <property type="entry name" value="Low-density lipoprotein receptor-related protein 2"/>
    <property type="match status" value="1"/>
</dbReference>
<evidence type="ECO:0000313" key="8">
    <source>
        <dbReference type="WBParaSite" id="ACAC_0001188301-mRNA-1"/>
    </source>
</evidence>
<proteinExistence type="predicted"/>
<dbReference type="CDD" id="cd00112">
    <property type="entry name" value="LDLa"/>
    <property type="match status" value="1"/>
</dbReference>
<feature type="region of interest" description="Disordered" evidence="6">
    <location>
        <begin position="1"/>
        <end position="22"/>
    </location>
</feature>
<feature type="disulfide bond" evidence="5">
    <location>
        <begin position="38"/>
        <end position="56"/>
    </location>
</feature>
<sequence>MNDSVDSPPSLPPQTRPQALSASVNSASTVCTEVDFRCNDGKCIRSEWRCDGSGDCSEGEDEKGCRELALILVFQ</sequence>
<dbReference type="Proteomes" id="UP000035642">
    <property type="component" value="Unassembled WGS sequence"/>
</dbReference>
<dbReference type="Gene3D" id="4.10.400.10">
    <property type="entry name" value="Low-density Lipoprotein Receptor"/>
    <property type="match status" value="1"/>
</dbReference>
<evidence type="ECO:0000256" key="5">
    <source>
        <dbReference type="PROSITE-ProRule" id="PRU00124"/>
    </source>
</evidence>
<dbReference type="Pfam" id="PF00057">
    <property type="entry name" value="Ldl_recept_a"/>
    <property type="match status" value="1"/>
</dbReference>
<protein>
    <submittedName>
        <fullName evidence="8">Low-density lipoprotein receptor domain class A</fullName>
    </submittedName>
</protein>
<evidence type="ECO:0000313" key="7">
    <source>
        <dbReference type="Proteomes" id="UP000035642"/>
    </source>
</evidence>
<dbReference type="SUPFAM" id="SSF57424">
    <property type="entry name" value="LDL receptor-like module"/>
    <property type="match status" value="1"/>
</dbReference>
<keyword evidence="2" id="KW-0677">Repeat</keyword>
<evidence type="ECO:0000256" key="6">
    <source>
        <dbReference type="SAM" id="MobiDB-lite"/>
    </source>
</evidence>
<keyword evidence="1" id="KW-0732">Signal</keyword>
<keyword evidence="4" id="KW-0325">Glycoprotein</keyword>
<dbReference type="InterPro" id="IPR002172">
    <property type="entry name" value="LDrepeatLR_classA_rpt"/>
</dbReference>
<dbReference type="InterPro" id="IPR036055">
    <property type="entry name" value="LDL_receptor-like_sf"/>
</dbReference>
<dbReference type="InterPro" id="IPR023415">
    <property type="entry name" value="LDLR_class-A_CS"/>
</dbReference>
<dbReference type="AlphaFoldDB" id="A0A0K0DK71"/>
<keyword evidence="3 5" id="KW-1015">Disulfide bond</keyword>
<feature type="disulfide bond" evidence="5">
    <location>
        <begin position="31"/>
        <end position="43"/>
    </location>
</feature>
<dbReference type="PROSITE" id="PS50068">
    <property type="entry name" value="LDLRA_2"/>
    <property type="match status" value="1"/>
</dbReference>
<organism evidence="7 8">
    <name type="scientific">Angiostrongylus cantonensis</name>
    <name type="common">Rat lungworm</name>
    <dbReference type="NCBI Taxonomy" id="6313"/>
    <lineage>
        <taxon>Eukaryota</taxon>
        <taxon>Metazoa</taxon>
        <taxon>Ecdysozoa</taxon>
        <taxon>Nematoda</taxon>
        <taxon>Chromadorea</taxon>
        <taxon>Rhabditida</taxon>
        <taxon>Rhabditina</taxon>
        <taxon>Rhabditomorpha</taxon>
        <taxon>Strongyloidea</taxon>
        <taxon>Metastrongylidae</taxon>
        <taxon>Angiostrongylus</taxon>
    </lineage>
</organism>
<dbReference type="STRING" id="6313.A0A0K0DK71"/>
<reference evidence="7" key="1">
    <citation type="submission" date="2012-09" db="EMBL/GenBank/DDBJ databases">
        <authorList>
            <person name="Martin A.A."/>
        </authorList>
    </citation>
    <scope>NUCLEOTIDE SEQUENCE</scope>
</reference>
<reference evidence="8" key="2">
    <citation type="submission" date="2017-02" db="UniProtKB">
        <authorList>
            <consortium name="WormBaseParasite"/>
        </authorList>
    </citation>
    <scope>IDENTIFICATION</scope>
</reference>
<accession>A0A0K0DK71</accession>
<evidence type="ECO:0000256" key="1">
    <source>
        <dbReference type="ARBA" id="ARBA00022729"/>
    </source>
</evidence>